<comment type="caution">
    <text evidence="2">The sequence shown here is derived from an EMBL/GenBank/DDBJ whole genome shotgun (WGS) entry which is preliminary data.</text>
</comment>
<reference evidence="2 3" key="1">
    <citation type="journal article" date="2016" name="Sci. Rep.">
        <title>Draft genome sequencing and secretome analysis of fungal phytopathogen Ascochyta rabiei provides insight into the necrotrophic effector repertoire.</title>
        <authorList>
            <person name="Verma S."/>
            <person name="Gazara R.K."/>
            <person name="Nizam S."/>
            <person name="Parween S."/>
            <person name="Chattopadhyay D."/>
            <person name="Verma P.K."/>
        </authorList>
    </citation>
    <scope>NUCLEOTIDE SEQUENCE [LARGE SCALE GENOMIC DNA]</scope>
    <source>
        <strain evidence="2 3">ArDII</strain>
    </source>
</reference>
<dbReference type="AlphaFoldDB" id="A0A163H2A5"/>
<proteinExistence type="predicted"/>
<organism evidence="2 3">
    <name type="scientific">Didymella rabiei</name>
    <name type="common">Chickpea ascochyta blight fungus</name>
    <name type="synonym">Mycosphaerella rabiei</name>
    <dbReference type="NCBI Taxonomy" id="5454"/>
    <lineage>
        <taxon>Eukaryota</taxon>
        <taxon>Fungi</taxon>
        <taxon>Dikarya</taxon>
        <taxon>Ascomycota</taxon>
        <taxon>Pezizomycotina</taxon>
        <taxon>Dothideomycetes</taxon>
        <taxon>Pleosporomycetidae</taxon>
        <taxon>Pleosporales</taxon>
        <taxon>Pleosporineae</taxon>
        <taxon>Didymellaceae</taxon>
        <taxon>Ascochyta</taxon>
    </lineage>
</organism>
<dbReference type="EMBL" id="JYNV01000137">
    <property type="protein sequence ID" value="KZM25124.1"/>
    <property type="molecule type" value="Genomic_DNA"/>
</dbReference>
<evidence type="ECO:0000313" key="3">
    <source>
        <dbReference type="Proteomes" id="UP000076837"/>
    </source>
</evidence>
<feature type="region of interest" description="Disordered" evidence="1">
    <location>
        <begin position="172"/>
        <end position="210"/>
    </location>
</feature>
<gene>
    <name evidence="2" type="ORF">ST47_g3721</name>
</gene>
<protein>
    <submittedName>
        <fullName evidence="2">Uncharacterized protein</fullName>
    </submittedName>
</protein>
<accession>A0A163H2A5</accession>
<evidence type="ECO:0000313" key="2">
    <source>
        <dbReference type="EMBL" id="KZM25124.1"/>
    </source>
</evidence>
<name>A0A163H2A5_DIDRA</name>
<feature type="region of interest" description="Disordered" evidence="1">
    <location>
        <begin position="73"/>
        <end position="103"/>
    </location>
</feature>
<keyword evidence="3" id="KW-1185">Reference proteome</keyword>
<evidence type="ECO:0000256" key="1">
    <source>
        <dbReference type="SAM" id="MobiDB-lite"/>
    </source>
</evidence>
<sequence>MGQLSLPPPLQWVGRFEAPVSSGSSMAKLEVGDGERTRLAAPILGLMRLDGPAPPACLGCVLQSTMYQSMDAWSREGKQEGSKEGKQEGSREGKQEGSREGSEQLRCTAMCTNGWRCVLRSAWCERRSFMVALVAATVQRFGRPVLEPFCTAGPRPPRTQDTTRVVCEPHLQSHTSRYLRSPKERDDLLARSGQAGLTEPKRGSTRSPPG</sequence>
<dbReference type="Proteomes" id="UP000076837">
    <property type="component" value="Unassembled WGS sequence"/>
</dbReference>